<accession>A0A1W1UL18</accession>
<organism evidence="3 4">
    <name type="scientific">Pasteurella testudinis DSM 23072</name>
    <dbReference type="NCBI Taxonomy" id="1122938"/>
    <lineage>
        <taxon>Bacteria</taxon>
        <taxon>Pseudomonadati</taxon>
        <taxon>Pseudomonadota</taxon>
        <taxon>Gammaproteobacteria</taxon>
        <taxon>Pasteurellales</taxon>
        <taxon>Pasteurellaceae</taxon>
        <taxon>Pasteurella</taxon>
    </lineage>
</organism>
<comment type="similarity">
    <text evidence="1">Belongs to the RelE toxin family.</text>
</comment>
<dbReference type="InterPro" id="IPR035093">
    <property type="entry name" value="RelE/ParE_toxin_dom_sf"/>
</dbReference>
<gene>
    <name evidence="3" type="ORF">SAMN05660772_01849</name>
</gene>
<keyword evidence="4" id="KW-1185">Reference proteome</keyword>
<keyword evidence="2" id="KW-1277">Toxin-antitoxin system</keyword>
<dbReference type="STRING" id="1122938.SAMN05660772_01849"/>
<dbReference type="EMBL" id="FWWV01000006">
    <property type="protein sequence ID" value="SMB81434.1"/>
    <property type="molecule type" value="Genomic_DNA"/>
</dbReference>
<evidence type="ECO:0000313" key="4">
    <source>
        <dbReference type="Proteomes" id="UP000192408"/>
    </source>
</evidence>
<dbReference type="Proteomes" id="UP000192408">
    <property type="component" value="Unassembled WGS sequence"/>
</dbReference>
<evidence type="ECO:0000256" key="1">
    <source>
        <dbReference type="ARBA" id="ARBA00006226"/>
    </source>
</evidence>
<sequence length="90" mass="10492">MTYSLVLSSTFTKMFKRIDIRQGERILAFLLDNIDGCEDPRAHGKQLKGELRDKWSYRIGDYRVLASIDDGVVTVTATEVDHRKQVYKRR</sequence>
<dbReference type="PANTHER" id="PTHR35601">
    <property type="entry name" value="TOXIN RELE"/>
    <property type="match status" value="1"/>
</dbReference>
<evidence type="ECO:0000256" key="2">
    <source>
        <dbReference type="ARBA" id="ARBA00022649"/>
    </source>
</evidence>
<dbReference type="Pfam" id="PF05016">
    <property type="entry name" value="ParE_toxin"/>
    <property type="match status" value="1"/>
</dbReference>
<dbReference type="PANTHER" id="PTHR35601:SF1">
    <property type="entry name" value="TOXIN RELE"/>
    <property type="match status" value="1"/>
</dbReference>
<dbReference type="RefSeq" id="WP_084256186.1">
    <property type="nucleotide sequence ID" value="NZ_FWWV01000006.1"/>
</dbReference>
<dbReference type="Gene3D" id="3.30.2310.20">
    <property type="entry name" value="RelE-like"/>
    <property type="match status" value="1"/>
</dbReference>
<protein>
    <submittedName>
        <fullName evidence="3">mRNA interferase RelE/StbE</fullName>
    </submittedName>
</protein>
<reference evidence="4" key="1">
    <citation type="submission" date="2017-04" db="EMBL/GenBank/DDBJ databases">
        <authorList>
            <person name="Varghese N."/>
            <person name="Submissions S."/>
        </authorList>
    </citation>
    <scope>NUCLEOTIDE SEQUENCE [LARGE SCALE GENOMIC DNA]</scope>
    <source>
        <strain evidence="4">DSM 23072</strain>
    </source>
</reference>
<evidence type="ECO:0000313" key="3">
    <source>
        <dbReference type="EMBL" id="SMB81434.1"/>
    </source>
</evidence>
<proteinExistence type="inferred from homology"/>
<name>A0A1W1UL18_9PAST</name>
<dbReference type="InterPro" id="IPR007712">
    <property type="entry name" value="RelE/ParE_toxin"/>
</dbReference>
<dbReference type="SUPFAM" id="SSF143011">
    <property type="entry name" value="RelE-like"/>
    <property type="match status" value="1"/>
</dbReference>
<dbReference type="AlphaFoldDB" id="A0A1W1UL18"/>